<evidence type="ECO:0000313" key="6">
    <source>
        <dbReference type="Proteomes" id="UP000196027"/>
    </source>
</evidence>
<accession>A0A1Y0I9U4</accession>
<dbReference type="AlphaFoldDB" id="A0A1Y0I9U4"/>
<evidence type="ECO:0000259" key="4">
    <source>
        <dbReference type="PROSITE" id="PS50110"/>
    </source>
</evidence>
<proteinExistence type="predicted"/>
<dbReference type="InterPro" id="IPR011006">
    <property type="entry name" value="CheY-like_superfamily"/>
</dbReference>
<organism evidence="5 6">
    <name type="scientific">Oleiphilus messinensis</name>
    <dbReference type="NCBI Taxonomy" id="141451"/>
    <lineage>
        <taxon>Bacteria</taxon>
        <taxon>Pseudomonadati</taxon>
        <taxon>Pseudomonadota</taxon>
        <taxon>Gammaproteobacteria</taxon>
        <taxon>Oceanospirillales</taxon>
        <taxon>Oleiphilaceae</taxon>
        <taxon>Oleiphilus</taxon>
    </lineage>
</organism>
<dbReference type="SMART" id="SM00331">
    <property type="entry name" value="PP2C_SIG"/>
    <property type="match status" value="1"/>
</dbReference>
<dbReference type="Pfam" id="PF00072">
    <property type="entry name" value="Response_reg"/>
    <property type="match status" value="1"/>
</dbReference>
<keyword evidence="2" id="KW-0597">Phosphoprotein</keyword>
<protein>
    <submittedName>
        <fullName evidence="5">Response regulator receiver-modulated signal transduction PP2C family phosphatase</fullName>
    </submittedName>
</protein>
<keyword evidence="3" id="KW-0175">Coiled coil</keyword>
<dbReference type="EMBL" id="CP021425">
    <property type="protein sequence ID" value="ARU56939.1"/>
    <property type="molecule type" value="Genomic_DNA"/>
</dbReference>
<dbReference type="PANTHER" id="PTHR43156">
    <property type="entry name" value="STAGE II SPORULATION PROTEIN E-RELATED"/>
    <property type="match status" value="1"/>
</dbReference>
<evidence type="ECO:0000256" key="1">
    <source>
        <dbReference type="ARBA" id="ARBA00022801"/>
    </source>
</evidence>
<dbReference type="Proteomes" id="UP000196027">
    <property type="component" value="Chromosome"/>
</dbReference>
<dbReference type="GO" id="GO:0016791">
    <property type="term" value="F:phosphatase activity"/>
    <property type="evidence" value="ECO:0007669"/>
    <property type="project" value="TreeGrafter"/>
</dbReference>
<name>A0A1Y0I9U4_9GAMM</name>
<dbReference type="Gene3D" id="1.20.5.390">
    <property type="entry name" value="L1 transposable element, trimerization domain"/>
    <property type="match status" value="1"/>
</dbReference>
<dbReference type="KEGG" id="ome:OLMES_2894"/>
<dbReference type="GO" id="GO:0000160">
    <property type="term" value="P:phosphorelay signal transduction system"/>
    <property type="evidence" value="ECO:0007669"/>
    <property type="project" value="InterPro"/>
</dbReference>
<sequence>MPVSTERVLVIDSEEFSRDALSNYLISKGYYVYSASCLMEATSAIGKERPDLVFADVDAQNMQSLVKALNSDKHYIPVVALGETASANDVISLLRAGAADYLLKPLNDLMDVDQVLVKLFDRVRLFRLNQRYRRELEEANKELKSGISELKADQNAGLKVQMKMLPDHDQVIENIFFDHLIKPSLFLSGDFLDYFRLDRERLLFYIADVSGHGASSAFVTVLLKNLTNRLLRNMRRGSSDDILYPDRFLMRVNKELMDTSLGKHLTMFVGIINVHDRTLTYALGAHYPMPVMVTEQDTYYLEGSGMPVGLFDEPEFNVYEIGLEYNFRMVMFSDGILEIMTEPSLAEKEKRLLELIREGSQTIEQLSAQFRLNGLNDLPDDIAILTLAEVCQKNAQL</sequence>
<dbReference type="SUPFAM" id="SSF52172">
    <property type="entry name" value="CheY-like"/>
    <property type="match status" value="1"/>
</dbReference>
<feature type="coiled-coil region" evidence="3">
    <location>
        <begin position="122"/>
        <end position="156"/>
    </location>
</feature>
<dbReference type="PROSITE" id="PS50110">
    <property type="entry name" value="RESPONSE_REGULATORY"/>
    <property type="match status" value="1"/>
</dbReference>
<dbReference type="Gene3D" id="3.60.40.10">
    <property type="entry name" value="PPM-type phosphatase domain"/>
    <property type="match status" value="1"/>
</dbReference>
<dbReference type="Gene3D" id="3.40.50.2300">
    <property type="match status" value="1"/>
</dbReference>
<dbReference type="InterPro" id="IPR001789">
    <property type="entry name" value="Sig_transdc_resp-reg_receiver"/>
</dbReference>
<dbReference type="SMART" id="SM00448">
    <property type="entry name" value="REC"/>
    <property type="match status" value="1"/>
</dbReference>
<keyword evidence="6" id="KW-1185">Reference proteome</keyword>
<dbReference type="PANTHER" id="PTHR43156:SF2">
    <property type="entry name" value="STAGE II SPORULATION PROTEIN E"/>
    <property type="match status" value="1"/>
</dbReference>
<dbReference type="InterPro" id="IPR001932">
    <property type="entry name" value="PPM-type_phosphatase-like_dom"/>
</dbReference>
<feature type="domain" description="Response regulatory" evidence="4">
    <location>
        <begin position="7"/>
        <end position="119"/>
    </location>
</feature>
<feature type="modified residue" description="4-aspartylphosphate" evidence="2">
    <location>
        <position position="56"/>
    </location>
</feature>
<evidence type="ECO:0000313" key="5">
    <source>
        <dbReference type="EMBL" id="ARU56939.1"/>
    </source>
</evidence>
<dbReference type="Pfam" id="PF07228">
    <property type="entry name" value="SpoIIE"/>
    <property type="match status" value="1"/>
</dbReference>
<reference evidence="5 6" key="1">
    <citation type="submission" date="2017-05" db="EMBL/GenBank/DDBJ databases">
        <title>Genomic insights into alkan degradation activity of Oleiphilus messinensis.</title>
        <authorList>
            <person name="Kozyavkin S.A."/>
            <person name="Slesarev A.I."/>
            <person name="Golyshin P.N."/>
            <person name="Korzhenkov A."/>
            <person name="Golyshina O.N."/>
            <person name="Toshchakov S.V."/>
        </authorList>
    </citation>
    <scope>NUCLEOTIDE SEQUENCE [LARGE SCALE GENOMIC DNA]</scope>
    <source>
        <strain evidence="5 6">ME102</strain>
    </source>
</reference>
<dbReference type="CDD" id="cd00156">
    <property type="entry name" value="REC"/>
    <property type="match status" value="1"/>
</dbReference>
<gene>
    <name evidence="5" type="ORF">OLMES_2894</name>
</gene>
<evidence type="ECO:0000256" key="3">
    <source>
        <dbReference type="SAM" id="Coils"/>
    </source>
</evidence>
<dbReference type="InterPro" id="IPR036457">
    <property type="entry name" value="PPM-type-like_dom_sf"/>
</dbReference>
<dbReference type="RefSeq" id="WP_087461889.1">
    <property type="nucleotide sequence ID" value="NZ_CP021425.1"/>
</dbReference>
<evidence type="ECO:0000256" key="2">
    <source>
        <dbReference type="PROSITE-ProRule" id="PRU00169"/>
    </source>
</evidence>
<keyword evidence="1" id="KW-0378">Hydrolase</keyword>
<dbReference type="InterPro" id="IPR052016">
    <property type="entry name" value="Bact_Sigma-Reg"/>
</dbReference>
<dbReference type="OrthoDB" id="6399952at2"/>